<dbReference type="Gene3D" id="3.40.50.720">
    <property type="entry name" value="NAD(P)-binding Rossmann-like Domain"/>
    <property type="match status" value="1"/>
</dbReference>
<comment type="caution">
    <text evidence="4">The sequence shown here is derived from an EMBL/GenBank/DDBJ whole genome shotgun (WGS) entry which is preliminary data.</text>
</comment>
<organism evidence="4 5">
    <name type="scientific">Flavihumibacter fluminis</name>
    <dbReference type="NCBI Taxonomy" id="2909236"/>
    <lineage>
        <taxon>Bacteria</taxon>
        <taxon>Pseudomonadati</taxon>
        <taxon>Bacteroidota</taxon>
        <taxon>Chitinophagia</taxon>
        <taxon>Chitinophagales</taxon>
        <taxon>Chitinophagaceae</taxon>
        <taxon>Flavihumibacter</taxon>
    </lineage>
</organism>
<feature type="domain" description="DUF1731" evidence="3">
    <location>
        <begin position="260"/>
        <end position="304"/>
    </location>
</feature>
<dbReference type="NCBIfam" id="TIGR01777">
    <property type="entry name" value="yfcH"/>
    <property type="match status" value="1"/>
</dbReference>
<name>A0ABS9BLE8_9BACT</name>
<dbReference type="PANTHER" id="PTHR11092">
    <property type="entry name" value="SUGAR NUCLEOTIDE EPIMERASE RELATED"/>
    <property type="match status" value="1"/>
</dbReference>
<dbReference type="InterPro" id="IPR010099">
    <property type="entry name" value="SDR39U1"/>
</dbReference>
<dbReference type="Proteomes" id="UP001200145">
    <property type="component" value="Unassembled WGS sequence"/>
</dbReference>
<dbReference type="EMBL" id="JAKEVY010000004">
    <property type="protein sequence ID" value="MCF1716044.1"/>
    <property type="molecule type" value="Genomic_DNA"/>
</dbReference>
<proteinExistence type="inferred from homology"/>
<evidence type="ECO:0000259" key="2">
    <source>
        <dbReference type="Pfam" id="PF01370"/>
    </source>
</evidence>
<dbReference type="SUPFAM" id="SSF51735">
    <property type="entry name" value="NAD(P)-binding Rossmann-fold domains"/>
    <property type="match status" value="1"/>
</dbReference>
<dbReference type="PANTHER" id="PTHR11092:SF0">
    <property type="entry name" value="EPIMERASE FAMILY PROTEIN SDR39U1"/>
    <property type="match status" value="1"/>
</dbReference>
<sequence length="308" mass="33459">MKTILITGGTGMIGRALTTALLEAGHRVIIFTRNPAQYKATGNCTYAAWDPAKGTIDEAAIRSGHAILHLAGAGVADKRWSEKRKKEIRDSRVQGGELLCKALSTIPNEISVVVSASAIGWYGPDPQVPNPKPFEEMAPAHDDFLGSTCEAWEQSLAPLTAMGKRVVYLRTGIVLATQGGALAEFMKPIKFGIAAILSNGKQMISWLHIQDMVRMYLEAMQNEQWQGAYNAVTPYPVSNKELVLELAKQMRGNTFIPIHVPGVFLKIGLGEMSIEVLKSTTVSADKIRKAGFQFAFPTIEAALHGLVK</sequence>
<comment type="similarity">
    <text evidence="1">Belongs to the NAD(P)-dependent epimerase/dehydratase family. SDR39U1 subfamily.</text>
</comment>
<gene>
    <name evidence="4" type="ORF">L0U88_15495</name>
</gene>
<evidence type="ECO:0000313" key="5">
    <source>
        <dbReference type="Proteomes" id="UP001200145"/>
    </source>
</evidence>
<evidence type="ECO:0000256" key="1">
    <source>
        <dbReference type="ARBA" id="ARBA00009353"/>
    </source>
</evidence>
<feature type="domain" description="NAD-dependent epimerase/dehydratase" evidence="2">
    <location>
        <begin position="4"/>
        <end position="230"/>
    </location>
</feature>
<evidence type="ECO:0000259" key="3">
    <source>
        <dbReference type="Pfam" id="PF08338"/>
    </source>
</evidence>
<dbReference type="InterPro" id="IPR013549">
    <property type="entry name" value="DUF1731"/>
</dbReference>
<evidence type="ECO:0000313" key="4">
    <source>
        <dbReference type="EMBL" id="MCF1716044.1"/>
    </source>
</evidence>
<reference evidence="4 5" key="1">
    <citation type="submission" date="2022-01" db="EMBL/GenBank/DDBJ databases">
        <title>Flavihumibacter sp. nov., isolated from sediment of a river.</title>
        <authorList>
            <person name="Liu H."/>
        </authorList>
    </citation>
    <scope>NUCLEOTIDE SEQUENCE [LARGE SCALE GENOMIC DNA]</scope>
    <source>
        <strain evidence="4 5">RY-1</strain>
    </source>
</reference>
<keyword evidence="5" id="KW-1185">Reference proteome</keyword>
<dbReference type="Pfam" id="PF01370">
    <property type="entry name" value="Epimerase"/>
    <property type="match status" value="1"/>
</dbReference>
<protein>
    <submittedName>
        <fullName evidence="4">TIGR01777 family oxidoreductase</fullName>
    </submittedName>
</protein>
<dbReference type="RefSeq" id="WP_234866996.1">
    <property type="nucleotide sequence ID" value="NZ_JAKEVY010000004.1"/>
</dbReference>
<dbReference type="InterPro" id="IPR036291">
    <property type="entry name" value="NAD(P)-bd_dom_sf"/>
</dbReference>
<accession>A0ABS9BLE8</accession>
<dbReference type="Pfam" id="PF08338">
    <property type="entry name" value="DUF1731"/>
    <property type="match status" value="1"/>
</dbReference>
<dbReference type="InterPro" id="IPR001509">
    <property type="entry name" value="Epimerase_deHydtase"/>
</dbReference>